<name>A0AC61DB14_9FIRM</name>
<keyword evidence="2" id="KW-1185">Reference proteome</keyword>
<evidence type="ECO:0000313" key="2">
    <source>
        <dbReference type="Proteomes" id="UP000224460"/>
    </source>
</evidence>
<comment type="caution">
    <text evidence="1">The sequence shown here is derived from an EMBL/GenBank/DDBJ whole genome shotgun (WGS) entry which is preliminary data.</text>
</comment>
<proteinExistence type="predicted"/>
<sequence>MANVISIIASKACSTNRQDTSKSTNFLAVNNRVLNYKWYDYETALFWDNSNIEDDITYNLKYYIESVSYGSYMPSGEDRYISLGCYTTGKTYDTVAWDDARTYIGQIKQPKVGQQTIQVTGAQIKKGLVLYTERSQQNSIWELGADLGRITQGEPYAPRLEFVIEDATVSNLVLDQLDTDKNIVCSWSSTNQKYLELQALQGSNVVYSINGTTVNSVSIPYNTLPAGEVKFRVRVGNGFGSNIYWSNWIETTKTLIKKTPSVPLLEPDRIQVRREIPISVTATASNVTNWIYECIQNGITKFTDSGTAAIATTIPSNVLSNGTAKNRIIATYIPEWATSSADYRTAVKETEFTVYGKPSNPILQLDTTYSTPYPLFRWANATEQISYRLKIKDGAAVILDSSEVFGASVREHKFTNTLPNKKTYTAELQIKNQYGLWSDVVTATFKVDFAELAQPTFNVYADPTNASIVINLESVEDANFHFHEIHRREINGTWIRMAIDLQLIDEYKDYGVASGVEYEYKVRAVDANTAYTDSVIKPCKVSFNKTILSVPFSDAVFSVRYNLKKSIDNAEDKTFVLYSGLNKPKMIEGTADYKIIGLSCSFKSPVELEEFKAIARQRVLLLRDGRGLKLYGNIHSIKDTYEDPNYYNVSFTFTETYYKEGDWIEAEQLPLRFVDSEW</sequence>
<evidence type="ECO:0000313" key="1">
    <source>
        <dbReference type="EMBL" id="PHV69782.1"/>
    </source>
</evidence>
<dbReference type="Proteomes" id="UP000224460">
    <property type="component" value="Unassembled WGS sequence"/>
</dbReference>
<protein>
    <submittedName>
        <fullName evidence="1">Uncharacterized protein</fullName>
    </submittedName>
</protein>
<gene>
    <name evidence="1" type="ORF">CS063_13775</name>
</gene>
<dbReference type="EMBL" id="PEDL01000018">
    <property type="protein sequence ID" value="PHV69782.1"/>
    <property type="molecule type" value="Genomic_DNA"/>
</dbReference>
<reference evidence="1" key="1">
    <citation type="submission" date="2017-10" db="EMBL/GenBank/DDBJ databases">
        <title>Genome sequence of cellulolytic Lachnospiraceae bacterium XHS1971 isolated from hotspring sediment.</title>
        <authorList>
            <person name="Vasudevan G."/>
            <person name="Joshi A.J."/>
            <person name="Hivarkar S."/>
            <person name="Lanjekar V.B."/>
            <person name="Dhakephalkar P.K."/>
            <person name="Dagar S."/>
        </authorList>
    </citation>
    <scope>NUCLEOTIDE SEQUENCE</scope>
    <source>
        <strain evidence="1">XHS1971</strain>
    </source>
</reference>
<accession>A0AC61DB14</accession>
<organism evidence="1 2">
    <name type="scientific">Sporanaerobium hydrogeniformans</name>
    <dbReference type="NCBI Taxonomy" id="3072179"/>
    <lineage>
        <taxon>Bacteria</taxon>
        <taxon>Bacillati</taxon>
        <taxon>Bacillota</taxon>
        <taxon>Clostridia</taxon>
        <taxon>Lachnospirales</taxon>
        <taxon>Lachnospiraceae</taxon>
        <taxon>Sporanaerobium</taxon>
    </lineage>
</organism>